<keyword evidence="3 8" id="KW-0808">Transferase</keyword>
<accession>A0A2M9ZME6</accession>
<protein>
    <submittedName>
        <fullName evidence="8">GNAT family N-acetyltransferase</fullName>
    </submittedName>
</protein>
<dbReference type="SUPFAM" id="SSF55729">
    <property type="entry name" value="Acyl-CoA N-acyltransferases (Nat)"/>
    <property type="match status" value="1"/>
</dbReference>
<dbReference type="Proteomes" id="UP000231990">
    <property type="component" value="Unassembled WGS sequence"/>
</dbReference>
<name>A0A2M9ZME6_9LEPT</name>
<keyword evidence="9" id="KW-1185">Reference proteome</keyword>
<dbReference type="EMBL" id="NPDZ01000005">
    <property type="protein sequence ID" value="PJZ73250.1"/>
    <property type="molecule type" value="Genomic_DNA"/>
</dbReference>
<dbReference type="PANTHER" id="PTHR36449">
    <property type="entry name" value="ACETYLTRANSFERASE-RELATED"/>
    <property type="match status" value="1"/>
</dbReference>
<gene>
    <name evidence="7" type="ORF">CH360_07445</name>
    <name evidence="8" type="ORF">CH373_09700</name>
</gene>
<evidence type="ECO:0000256" key="3">
    <source>
        <dbReference type="ARBA" id="ARBA00022679"/>
    </source>
</evidence>
<dbReference type="EMBL" id="NPDY01000005">
    <property type="protein sequence ID" value="PJZ70062.1"/>
    <property type="molecule type" value="Genomic_DNA"/>
</dbReference>
<evidence type="ECO:0000256" key="2">
    <source>
        <dbReference type="ARBA" id="ARBA00022649"/>
    </source>
</evidence>
<dbReference type="Proteomes" id="UP000231962">
    <property type="component" value="Unassembled WGS sequence"/>
</dbReference>
<keyword evidence="4" id="KW-0012">Acyltransferase</keyword>
<evidence type="ECO:0000256" key="5">
    <source>
        <dbReference type="ARBA" id="ARBA00049880"/>
    </source>
</evidence>
<dbReference type="RefSeq" id="WP_100713399.1">
    <property type="nucleotide sequence ID" value="NZ_NPDY01000005.1"/>
</dbReference>
<dbReference type="InterPro" id="IPR016181">
    <property type="entry name" value="Acyl_CoA_acyltransferase"/>
</dbReference>
<evidence type="ECO:0000259" key="6">
    <source>
        <dbReference type="PROSITE" id="PS51186"/>
    </source>
</evidence>
<comment type="catalytic activity">
    <reaction evidence="5">
        <text>glycyl-tRNA(Gly) + acetyl-CoA = N-acetylglycyl-tRNA(Gly) + CoA + H(+)</text>
        <dbReference type="Rhea" id="RHEA:81867"/>
        <dbReference type="Rhea" id="RHEA-COMP:9683"/>
        <dbReference type="Rhea" id="RHEA-COMP:19766"/>
        <dbReference type="ChEBI" id="CHEBI:15378"/>
        <dbReference type="ChEBI" id="CHEBI:57287"/>
        <dbReference type="ChEBI" id="CHEBI:57288"/>
        <dbReference type="ChEBI" id="CHEBI:78522"/>
        <dbReference type="ChEBI" id="CHEBI:232036"/>
    </reaction>
</comment>
<evidence type="ECO:0000256" key="4">
    <source>
        <dbReference type="ARBA" id="ARBA00023315"/>
    </source>
</evidence>
<dbReference type="Gene3D" id="3.40.630.30">
    <property type="match status" value="1"/>
</dbReference>
<evidence type="ECO:0000313" key="8">
    <source>
        <dbReference type="EMBL" id="PJZ73250.1"/>
    </source>
</evidence>
<keyword evidence="1" id="KW-0678">Repressor</keyword>
<organism evidence="8 10">
    <name type="scientific">Leptospira perolatii</name>
    <dbReference type="NCBI Taxonomy" id="2023191"/>
    <lineage>
        <taxon>Bacteria</taxon>
        <taxon>Pseudomonadati</taxon>
        <taxon>Spirochaetota</taxon>
        <taxon>Spirochaetia</taxon>
        <taxon>Leptospirales</taxon>
        <taxon>Leptospiraceae</taxon>
        <taxon>Leptospira</taxon>
    </lineage>
</organism>
<dbReference type="PROSITE" id="PS51186">
    <property type="entry name" value="GNAT"/>
    <property type="match status" value="1"/>
</dbReference>
<dbReference type="GO" id="GO:0016747">
    <property type="term" value="F:acyltransferase activity, transferring groups other than amino-acyl groups"/>
    <property type="evidence" value="ECO:0007669"/>
    <property type="project" value="InterPro"/>
</dbReference>
<dbReference type="OrthoDB" id="9801191at2"/>
<sequence length="179" mass="20718">MELPKFGDFSFKSITQSDLDLFTCDSILEKYFKSDAIDTENELIAKTYFLFKQGILEPLVGFSVSNHSLSANIEINQLIPYGSHYKTYPAVLIGRLATHNNHLRNGYARLTIDIIKAWFTTSNKTGCRFIIVDARKDAVDFYKKNGFEEYPAEMETNQNILLYFDLMDYLIQQNKLLNR</sequence>
<dbReference type="InterPro" id="IPR000182">
    <property type="entry name" value="GNAT_dom"/>
</dbReference>
<keyword evidence="2" id="KW-1277">Toxin-antitoxin system</keyword>
<comment type="caution">
    <text evidence="8">The sequence shown here is derived from an EMBL/GenBank/DDBJ whole genome shotgun (WGS) entry which is preliminary data.</text>
</comment>
<dbReference type="PANTHER" id="PTHR36449:SF1">
    <property type="entry name" value="ACETYLTRANSFERASE"/>
    <property type="match status" value="1"/>
</dbReference>
<feature type="domain" description="N-acetyltransferase" evidence="6">
    <location>
        <begin position="9"/>
        <end position="172"/>
    </location>
</feature>
<proteinExistence type="predicted"/>
<evidence type="ECO:0000256" key="1">
    <source>
        <dbReference type="ARBA" id="ARBA00022491"/>
    </source>
</evidence>
<evidence type="ECO:0000313" key="10">
    <source>
        <dbReference type="Proteomes" id="UP000231990"/>
    </source>
</evidence>
<reference evidence="9 10" key="1">
    <citation type="submission" date="2017-07" db="EMBL/GenBank/DDBJ databases">
        <title>Leptospira spp. isolated from tropical soils.</title>
        <authorList>
            <person name="Thibeaux R."/>
            <person name="Iraola G."/>
            <person name="Ferres I."/>
            <person name="Bierque E."/>
            <person name="Girault D."/>
            <person name="Soupe-Gilbert M.-E."/>
            <person name="Picardeau M."/>
            <person name="Goarant C."/>
        </authorList>
    </citation>
    <scope>NUCLEOTIDE SEQUENCE [LARGE SCALE GENOMIC DNA]</scope>
    <source>
        <strain evidence="8 10">FH1-B-B1</strain>
        <strain evidence="7 9">FH1-B-C1</strain>
    </source>
</reference>
<dbReference type="AlphaFoldDB" id="A0A2M9ZME6"/>
<evidence type="ECO:0000313" key="9">
    <source>
        <dbReference type="Proteomes" id="UP000231962"/>
    </source>
</evidence>
<evidence type="ECO:0000313" key="7">
    <source>
        <dbReference type="EMBL" id="PJZ70062.1"/>
    </source>
</evidence>